<evidence type="ECO:0000313" key="5">
    <source>
        <dbReference type="Proteomes" id="UP000005240"/>
    </source>
</evidence>
<proteinExistence type="predicted"/>
<evidence type="ECO:0000256" key="2">
    <source>
        <dbReference type="SAM" id="SignalP"/>
    </source>
</evidence>
<evidence type="ECO:0000313" key="4">
    <source>
        <dbReference type="EnsemblFungi" id="PTTG_28326-t43_1-p1"/>
    </source>
</evidence>
<reference evidence="4" key="4">
    <citation type="submission" date="2025-05" db="UniProtKB">
        <authorList>
            <consortium name="EnsemblFungi"/>
        </authorList>
    </citation>
    <scope>IDENTIFICATION</scope>
    <source>
        <strain evidence="4">isolate 1-1 / race 1 (BBBD)</strain>
    </source>
</reference>
<reference evidence="4 5" key="3">
    <citation type="journal article" date="2017" name="G3 (Bethesda)">
        <title>Comparative analysis highlights variable genome content of wheat rusts and divergence of the mating loci.</title>
        <authorList>
            <person name="Cuomo C.A."/>
            <person name="Bakkeren G."/>
            <person name="Khalil H.B."/>
            <person name="Panwar V."/>
            <person name="Joly D."/>
            <person name="Linning R."/>
            <person name="Sakthikumar S."/>
            <person name="Song X."/>
            <person name="Adiconis X."/>
            <person name="Fan L."/>
            <person name="Goldberg J.M."/>
            <person name="Levin J.Z."/>
            <person name="Young S."/>
            <person name="Zeng Q."/>
            <person name="Anikster Y."/>
            <person name="Bruce M."/>
            <person name="Wang M."/>
            <person name="Yin C."/>
            <person name="McCallum B."/>
            <person name="Szabo L.J."/>
            <person name="Hulbert S."/>
            <person name="Chen X."/>
            <person name="Fellers J.P."/>
        </authorList>
    </citation>
    <scope>NUCLEOTIDE SEQUENCE</scope>
    <source>
        <strain evidence="4">isolate 1-1 / race 1 (BBBD)</strain>
        <strain evidence="5">Isolate 1-1 / race 1 (BBBD)</strain>
    </source>
</reference>
<feature type="signal peptide" evidence="2">
    <location>
        <begin position="1"/>
        <end position="26"/>
    </location>
</feature>
<reference evidence="3" key="1">
    <citation type="submission" date="2009-11" db="EMBL/GenBank/DDBJ databases">
        <authorList>
            <consortium name="The Broad Institute Genome Sequencing Platform"/>
            <person name="Ward D."/>
            <person name="Feldgarden M."/>
            <person name="Earl A."/>
            <person name="Young S.K."/>
            <person name="Zeng Q."/>
            <person name="Koehrsen M."/>
            <person name="Alvarado L."/>
            <person name="Berlin A."/>
            <person name="Bochicchio J."/>
            <person name="Borenstein D."/>
            <person name="Chapman S.B."/>
            <person name="Chen Z."/>
            <person name="Engels R."/>
            <person name="Freedman E."/>
            <person name="Gellesch M."/>
            <person name="Goldberg J."/>
            <person name="Griggs A."/>
            <person name="Gujja S."/>
            <person name="Heilman E."/>
            <person name="Heiman D."/>
            <person name="Hepburn T."/>
            <person name="Howarth C."/>
            <person name="Jen D."/>
            <person name="Larson L."/>
            <person name="Lewis B."/>
            <person name="Mehta T."/>
            <person name="Park D."/>
            <person name="Pearson M."/>
            <person name="Roberts A."/>
            <person name="Saif S."/>
            <person name="Shea T."/>
            <person name="Shenoy N."/>
            <person name="Sisk P."/>
            <person name="Stolte C."/>
            <person name="Sykes S."/>
            <person name="Thomson T."/>
            <person name="Walk T."/>
            <person name="White J."/>
            <person name="Yandava C."/>
            <person name="Izard J."/>
            <person name="Baranova O.V."/>
            <person name="Blanton J.M."/>
            <person name="Tanner A.C."/>
            <person name="Dewhirst F.E."/>
            <person name="Haas B."/>
            <person name="Nusbaum C."/>
            <person name="Birren B."/>
        </authorList>
    </citation>
    <scope>NUCLEOTIDE SEQUENCE [LARGE SCALE GENOMIC DNA]</scope>
    <source>
        <strain evidence="3">1-1 BBBD Race 1</strain>
    </source>
</reference>
<protein>
    <submittedName>
        <fullName evidence="3 4">Uncharacterized protein</fullName>
    </submittedName>
</protein>
<dbReference type="Proteomes" id="UP000005240">
    <property type="component" value="Unassembled WGS sequence"/>
</dbReference>
<dbReference type="VEuPathDB" id="FungiDB:PTTG_28326"/>
<dbReference type="EnsemblFungi" id="PTTG_28326-t43_1">
    <property type="protein sequence ID" value="PTTG_28326-t43_1-p1"/>
    <property type="gene ID" value="PTTG_28326"/>
</dbReference>
<feature type="region of interest" description="Disordered" evidence="1">
    <location>
        <begin position="139"/>
        <end position="167"/>
    </location>
</feature>
<feature type="compositionally biased region" description="Basic and acidic residues" evidence="1">
    <location>
        <begin position="148"/>
        <end position="167"/>
    </location>
</feature>
<feature type="chain" id="PRO_5008109808" evidence="2">
    <location>
        <begin position="27"/>
        <end position="167"/>
    </location>
</feature>
<organism evidence="3">
    <name type="scientific">Puccinia triticina (isolate 1-1 / race 1 (BBBD))</name>
    <name type="common">Brown leaf rust fungus</name>
    <dbReference type="NCBI Taxonomy" id="630390"/>
    <lineage>
        <taxon>Eukaryota</taxon>
        <taxon>Fungi</taxon>
        <taxon>Dikarya</taxon>
        <taxon>Basidiomycota</taxon>
        <taxon>Pucciniomycotina</taxon>
        <taxon>Pucciniomycetes</taxon>
        <taxon>Pucciniales</taxon>
        <taxon>Pucciniaceae</taxon>
        <taxon>Puccinia</taxon>
    </lineage>
</organism>
<dbReference type="AlphaFoldDB" id="A0A180GCR5"/>
<evidence type="ECO:0000256" key="1">
    <source>
        <dbReference type="SAM" id="MobiDB-lite"/>
    </source>
</evidence>
<reference evidence="3" key="2">
    <citation type="submission" date="2016-05" db="EMBL/GenBank/DDBJ databases">
        <title>Comparative analysis highlights variable genome content of wheat rusts and divergence of the mating loci.</title>
        <authorList>
            <person name="Cuomo C.A."/>
            <person name="Bakkeren G."/>
            <person name="Szabo L."/>
            <person name="Khalil H."/>
            <person name="Joly D."/>
            <person name="Goldberg J."/>
            <person name="Young S."/>
            <person name="Zeng Q."/>
            <person name="Fellers J."/>
        </authorList>
    </citation>
    <scope>NUCLEOTIDE SEQUENCE [LARGE SCALE GENOMIC DNA]</scope>
    <source>
        <strain evidence="3">1-1 BBBD Race 1</strain>
    </source>
</reference>
<gene>
    <name evidence="3" type="ORF">PTTG_28326</name>
</gene>
<name>A0A180GCR5_PUCT1</name>
<keyword evidence="5" id="KW-1185">Reference proteome</keyword>
<evidence type="ECO:0000313" key="3">
    <source>
        <dbReference type="EMBL" id="OAV90450.1"/>
    </source>
</evidence>
<sequence length="167" mass="18771">MRACDLFIRLLSLSALVIGVCSMVDAGHEEVFEHIWTRRSGIKSQKFGNSMIKTGVSVNYLPGIREEGDYGIHVNNPLEVPVKVRVTVNPMDDDDDPLPITEHTIQPNPNTPWSERHVRTLVKLPRTVEVQYSITDADAEKLLGPLSERQESIEEFSHSEEASPSHE</sequence>
<dbReference type="EMBL" id="ADAS02000101">
    <property type="protein sequence ID" value="OAV90450.1"/>
    <property type="molecule type" value="Genomic_DNA"/>
</dbReference>
<keyword evidence="2" id="KW-0732">Signal</keyword>
<accession>A0A180GCR5</accession>